<dbReference type="EMBL" id="BAABME010003252">
    <property type="protein sequence ID" value="GAA0158075.1"/>
    <property type="molecule type" value="Genomic_DNA"/>
</dbReference>
<dbReference type="AlphaFoldDB" id="A0AAV3Q602"/>
<gene>
    <name evidence="1" type="ORF">LIER_15192</name>
</gene>
<evidence type="ECO:0000313" key="2">
    <source>
        <dbReference type="Proteomes" id="UP001454036"/>
    </source>
</evidence>
<comment type="caution">
    <text evidence="1">The sequence shown here is derived from an EMBL/GenBank/DDBJ whole genome shotgun (WGS) entry which is preliminary data.</text>
</comment>
<accession>A0AAV3Q602</accession>
<name>A0AAV3Q602_LITER</name>
<dbReference type="GO" id="GO:0016887">
    <property type="term" value="F:ATP hydrolysis activity"/>
    <property type="evidence" value="ECO:0007669"/>
    <property type="project" value="TreeGrafter"/>
</dbReference>
<organism evidence="1 2">
    <name type="scientific">Lithospermum erythrorhizon</name>
    <name type="common">Purple gromwell</name>
    <name type="synonym">Lithospermum officinale var. erythrorhizon</name>
    <dbReference type="NCBI Taxonomy" id="34254"/>
    <lineage>
        <taxon>Eukaryota</taxon>
        <taxon>Viridiplantae</taxon>
        <taxon>Streptophyta</taxon>
        <taxon>Embryophyta</taxon>
        <taxon>Tracheophyta</taxon>
        <taxon>Spermatophyta</taxon>
        <taxon>Magnoliopsida</taxon>
        <taxon>eudicotyledons</taxon>
        <taxon>Gunneridae</taxon>
        <taxon>Pentapetalae</taxon>
        <taxon>asterids</taxon>
        <taxon>lamiids</taxon>
        <taxon>Boraginales</taxon>
        <taxon>Boraginaceae</taxon>
        <taxon>Boraginoideae</taxon>
        <taxon>Lithospermeae</taxon>
        <taxon>Lithospermum</taxon>
    </lineage>
</organism>
<dbReference type="PANTHER" id="PTHR43392">
    <property type="entry name" value="AAA-TYPE ATPASE FAMILY PROTEIN / ANKYRIN REPEAT FAMILY PROTEIN"/>
    <property type="match status" value="1"/>
</dbReference>
<evidence type="ECO:0000313" key="1">
    <source>
        <dbReference type="EMBL" id="GAA0158075.1"/>
    </source>
</evidence>
<dbReference type="InterPro" id="IPR027417">
    <property type="entry name" value="P-loop_NTPase"/>
</dbReference>
<dbReference type="Proteomes" id="UP001454036">
    <property type="component" value="Unassembled WGS sequence"/>
</dbReference>
<sequence length="114" mass="12966">MSSYNNGENRYQVVDTKTTIDELEKDLSNIIGLNQLKQQLRIWAKGLVLDEPKREKIEEVEGGILFVDEAYQLMIPECRNDFGKQALEEIMSAKESGKVSFIFSGYVGPMKTCI</sequence>
<dbReference type="PANTHER" id="PTHR43392:SF2">
    <property type="entry name" value="AAA-TYPE ATPASE FAMILY PROTEIN _ ANKYRIN REPEAT FAMILY PROTEIN"/>
    <property type="match status" value="1"/>
</dbReference>
<proteinExistence type="predicted"/>
<protein>
    <submittedName>
        <fullName evidence="1">Uncharacterized protein</fullName>
    </submittedName>
</protein>
<dbReference type="InterPro" id="IPR050773">
    <property type="entry name" value="CbxX/CfxQ_RuBisCO_ESX"/>
</dbReference>
<reference evidence="1 2" key="1">
    <citation type="submission" date="2024-01" db="EMBL/GenBank/DDBJ databases">
        <title>The complete chloroplast genome sequence of Lithospermum erythrorhizon: insights into the phylogenetic relationship among Boraginaceae species and the maternal lineages of purple gromwells.</title>
        <authorList>
            <person name="Okada T."/>
            <person name="Watanabe K."/>
        </authorList>
    </citation>
    <scope>NUCLEOTIDE SEQUENCE [LARGE SCALE GENOMIC DNA]</scope>
</reference>
<keyword evidence="2" id="KW-1185">Reference proteome</keyword>
<dbReference type="Gene3D" id="3.40.50.300">
    <property type="entry name" value="P-loop containing nucleotide triphosphate hydrolases"/>
    <property type="match status" value="1"/>
</dbReference>